<dbReference type="Proteomes" id="UP000009881">
    <property type="component" value="Unassembled WGS sequence"/>
</dbReference>
<dbReference type="Gene3D" id="3.40.50.150">
    <property type="entry name" value="Vaccinia Virus protein VP39"/>
    <property type="match status" value="1"/>
</dbReference>
<keyword evidence="1" id="KW-0489">Methyltransferase</keyword>
<evidence type="ECO:0000256" key="1">
    <source>
        <dbReference type="ARBA" id="ARBA00022603"/>
    </source>
</evidence>
<dbReference type="RefSeq" id="WP_009540334.1">
    <property type="nucleotide sequence ID" value="NZ_ANHY01000007.1"/>
</dbReference>
<dbReference type="eggNOG" id="COG4106">
    <property type="taxonomic scope" value="Bacteria"/>
</dbReference>
<evidence type="ECO:0000259" key="3">
    <source>
        <dbReference type="Pfam" id="PF13649"/>
    </source>
</evidence>
<proteinExistence type="predicted"/>
<evidence type="ECO:0000313" key="4">
    <source>
        <dbReference type="EMBL" id="EKV30889.1"/>
    </source>
</evidence>
<dbReference type="InterPro" id="IPR041698">
    <property type="entry name" value="Methyltransf_25"/>
</dbReference>
<protein>
    <submittedName>
        <fullName evidence="4">Biotin synthesis protein BioC</fullName>
    </submittedName>
</protein>
<evidence type="ECO:0000256" key="2">
    <source>
        <dbReference type="ARBA" id="ARBA00022679"/>
    </source>
</evidence>
<keyword evidence="5" id="KW-1185">Reference proteome</keyword>
<gene>
    <name evidence="4" type="ORF">C882_4226</name>
</gene>
<dbReference type="PANTHER" id="PTHR43861:SF1">
    <property type="entry name" value="TRANS-ACONITATE 2-METHYLTRANSFERASE"/>
    <property type="match status" value="1"/>
</dbReference>
<sequence>MSSWKQRVAARFDAAAAAETYDAAARVQRLIAEDLAVRVSGLGLPDHPRVLEVGCGTGFLTAALVERLPEPHLTATDIAPAMVRATARLELPDVSTHVMDGENPDAPTERFDLVCTSLAAQWFADLPGAVEKLMRCVKPGGYLALATLGADTFHEWRAAARETGIDPFDRGYPTAGRLAEMMGEGAGVDELSPVVSSPSGHAFLRDLKSIGAHTRAEGQEPLTAGQLRRILRRLEAVDGQVYSTYHVLFGIRRKTPHGGEGA</sequence>
<dbReference type="PANTHER" id="PTHR43861">
    <property type="entry name" value="TRANS-ACONITATE 2-METHYLTRANSFERASE-RELATED"/>
    <property type="match status" value="1"/>
</dbReference>
<dbReference type="Pfam" id="PF13649">
    <property type="entry name" value="Methyltransf_25"/>
    <property type="match status" value="1"/>
</dbReference>
<feature type="domain" description="Methyltransferase" evidence="3">
    <location>
        <begin position="50"/>
        <end position="141"/>
    </location>
</feature>
<dbReference type="SUPFAM" id="SSF53335">
    <property type="entry name" value="S-adenosyl-L-methionine-dependent methyltransferases"/>
    <property type="match status" value="1"/>
</dbReference>
<name>K9H1E3_9PROT</name>
<comment type="caution">
    <text evidence="4">The sequence shown here is derived from an EMBL/GenBank/DDBJ whole genome shotgun (WGS) entry which is preliminary data.</text>
</comment>
<dbReference type="AlphaFoldDB" id="K9H1E3"/>
<dbReference type="CDD" id="cd02440">
    <property type="entry name" value="AdoMet_MTases"/>
    <property type="match status" value="1"/>
</dbReference>
<reference evidence="4 5" key="1">
    <citation type="journal article" date="2013" name="Genome Announc.">
        <title>Draft Genome Sequence of an Alphaproteobacterium, Caenispirillum salinarum AK4(T), Isolated from a Solar Saltern.</title>
        <authorList>
            <person name="Khatri I."/>
            <person name="Singh A."/>
            <person name="Korpole S."/>
            <person name="Pinnaka A.K."/>
            <person name="Subramanian S."/>
        </authorList>
    </citation>
    <scope>NUCLEOTIDE SEQUENCE [LARGE SCALE GENOMIC DNA]</scope>
    <source>
        <strain evidence="4 5">AK4</strain>
    </source>
</reference>
<dbReference type="OrthoDB" id="9802097at2"/>
<organism evidence="4 5">
    <name type="scientific">Caenispirillum salinarum AK4</name>
    <dbReference type="NCBI Taxonomy" id="1238182"/>
    <lineage>
        <taxon>Bacteria</taxon>
        <taxon>Pseudomonadati</taxon>
        <taxon>Pseudomonadota</taxon>
        <taxon>Alphaproteobacteria</taxon>
        <taxon>Rhodospirillales</taxon>
        <taxon>Novispirillaceae</taxon>
        <taxon>Caenispirillum</taxon>
    </lineage>
</organism>
<dbReference type="STRING" id="1238182.C882_4226"/>
<dbReference type="InterPro" id="IPR029063">
    <property type="entry name" value="SAM-dependent_MTases_sf"/>
</dbReference>
<accession>K9H1E3</accession>
<evidence type="ECO:0000313" key="5">
    <source>
        <dbReference type="Proteomes" id="UP000009881"/>
    </source>
</evidence>
<keyword evidence="2" id="KW-0808">Transferase</keyword>
<dbReference type="EMBL" id="ANHY01000007">
    <property type="protein sequence ID" value="EKV30889.1"/>
    <property type="molecule type" value="Genomic_DNA"/>
</dbReference>
<dbReference type="GO" id="GO:0008757">
    <property type="term" value="F:S-adenosylmethionine-dependent methyltransferase activity"/>
    <property type="evidence" value="ECO:0007669"/>
    <property type="project" value="InterPro"/>
</dbReference>